<evidence type="ECO:0000313" key="2">
    <source>
        <dbReference type="Proteomes" id="UP001214250"/>
    </source>
</evidence>
<accession>A0ABY7VRT6</accession>
<evidence type="ECO:0000313" key="1">
    <source>
        <dbReference type="EMBL" id="WDE95950.1"/>
    </source>
</evidence>
<organism evidence="1 2">
    <name type="scientific">Lentisphaera profundi</name>
    <dbReference type="NCBI Taxonomy" id="1658616"/>
    <lineage>
        <taxon>Bacteria</taxon>
        <taxon>Pseudomonadati</taxon>
        <taxon>Lentisphaerota</taxon>
        <taxon>Lentisphaeria</taxon>
        <taxon>Lentisphaerales</taxon>
        <taxon>Lentisphaeraceae</taxon>
        <taxon>Lentisphaera</taxon>
    </lineage>
</organism>
<proteinExistence type="predicted"/>
<dbReference type="Proteomes" id="UP001214250">
    <property type="component" value="Chromosome 1"/>
</dbReference>
<reference evidence="1 2" key="1">
    <citation type="submission" date="2023-02" db="EMBL/GenBank/DDBJ databases">
        <title>Genome sequence of Lentisphaera profundi SAORIC-696.</title>
        <authorList>
            <person name="Kim e."/>
            <person name="Cho J.-C."/>
            <person name="Choi A."/>
            <person name="Kang I."/>
        </authorList>
    </citation>
    <scope>NUCLEOTIDE SEQUENCE [LARGE SCALE GENOMIC DNA]</scope>
    <source>
        <strain evidence="1 2">SAORIC-696</strain>
    </source>
</reference>
<protein>
    <submittedName>
        <fullName evidence="1">Uncharacterized protein</fullName>
    </submittedName>
</protein>
<dbReference type="EMBL" id="CP117811">
    <property type="protein sequence ID" value="WDE95950.1"/>
    <property type="molecule type" value="Genomic_DNA"/>
</dbReference>
<sequence length="524" mass="60845">MKKLFTLLFIGALFFNQNFLQKKQSEQEMVILNEDLPPSLAFTSIALGPLKGIITSGLLWRAMEKEDKKEYMESYQLSRMITAIQPRYPSIWTFQGFTLSFNVAASYTRPDERWQWILRGIELMRDEGLKYNPDNAEIRHEIMRTIKDKIQQTDQEAMFMKNEWTKLMLSYFDDGDYAELQRLRKAAPNLEELKQRPYLKDLALVAKSNGIDLYDFKENPPQLNSNYIGYLFGGKFPSENQLVAVQAAVINLYFHDKRLRIEQDLNFDIKRMIQVDETYGPFDWRSHIATALYWGAEKDLENYTTGGLNYTRMTLGLMQDNFYEGKIIYNKSTDSFIRTTHVQALPSVHHFYDELLAVDSSRRNKKAHDYFIERAAIICYNMNQTQAAKELFSIYKYASGQKDATFEEFILGSMINTLRSSTVKETKSLIESLLISSYKAAEALNHEMSMGSRNRAMMMYRIYQKQYSKSSKRLPKFGELDQSAKKNLYGGNKKKLNNLELLFKTSQSIKAPKVSTDCALPTAE</sequence>
<keyword evidence="2" id="KW-1185">Reference proteome</keyword>
<dbReference type="RefSeq" id="WP_274149862.1">
    <property type="nucleotide sequence ID" value="NZ_CP117811.1"/>
</dbReference>
<gene>
    <name evidence="1" type="ORF">PQO03_09505</name>
</gene>
<name>A0ABY7VRT6_9BACT</name>